<evidence type="ECO:0000313" key="9">
    <source>
        <dbReference type="EMBL" id="WXB13742.1"/>
    </source>
</evidence>
<dbReference type="Proteomes" id="UP001370348">
    <property type="component" value="Chromosome"/>
</dbReference>
<feature type="signal peptide" evidence="7">
    <location>
        <begin position="1"/>
        <end position="26"/>
    </location>
</feature>
<evidence type="ECO:0000256" key="1">
    <source>
        <dbReference type="ARBA" id="ARBA00007277"/>
    </source>
</evidence>
<gene>
    <name evidence="9" type="ORF">LZC94_38645</name>
</gene>
<reference evidence="9 10" key="1">
    <citation type="submission" date="2021-12" db="EMBL/GenBank/DDBJ databases">
        <title>Discovery of the Pendulisporaceae a myxobacterial family with distinct sporulation behavior and unique specialized metabolism.</title>
        <authorList>
            <person name="Garcia R."/>
            <person name="Popoff A."/>
            <person name="Bader C.D."/>
            <person name="Loehr J."/>
            <person name="Walesch S."/>
            <person name="Walt C."/>
            <person name="Boldt J."/>
            <person name="Bunk B."/>
            <person name="Haeckl F.J.F.P.J."/>
            <person name="Gunesch A.P."/>
            <person name="Birkelbach J."/>
            <person name="Nuebel U."/>
            <person name="Pietschmann T."/>
            <person name="Bach T."/>
            <person name="Mueller R."/>
        </authorList>
    </citation>
    <scope>NUCLEOTIDE SEQUENCE [LARGE SCALE GENOMIC DNA]</scope>
    <source>
        <strain evidence="9 10">MSr11954</strain>
    </source>
</reference>
<keyword evidence="5" id="KW-0378">Hydrolase</keyword>
<dbReference type="CDD" id="cd08602">
    <property type="entry name" value="GDPD_ScGlpQ1_like"/>
    <property type="match status" value="1"/>
</dbReference>
<accession>A0ABZ2LSJ5</accession>
<evidence type="ECO:0000256" key="3">
    <source>
        <dbReference type="ARBA" id="ARBA00022729"/>
    </source>
</evidence>
<evidence type="ECO:0000313" key="10">
    <source>
        <dbReference type="Proteomes" id="UP001370348"/>
    </source>
</evidence>
<feature type="domain" description="GP-PDE" evidence="8">
    <location>
        <begin position="52"/>
        <end position="374"/>
    </location>
</feature>
<comment type="catalytic activity">
    <reaction evidence="6">
        <text>a sn-glycero-3-phosphodiester + H2O = an alcohol + sn-glycerol 3-phosphate + H(+)</text>
        <dbReference type="Rhea" id="RHEA:12969"/>
        <dbReference type="ChEBI" id="CHEBI:15377"/>
        <dbReference type="ChEBI" id="CHEBI:15378"/>
        <dbReference type="ChEBI" id="CHEBI:30879"/>
        <dbReference type="ChEBI" id="CHEBI:57597"/>
        <dbReference type="ChEBI" id="CHEBI:83408"/>
        <dbReference type="EC" id="3.1.4.46"/>
    </reaction>
</comment>
<dbReference type="InterPro" id="IPR017946">
    <property type="entry name" value="PLC-like_Pdiesterase_TIM-brl"/>
</dbReference>
<dbReference type="SUPFAM" id="SSF51695">
    <property type="entry name" value="PLC-like phosphodiesterases"/>
    <property type="match status" value="1"/>
</dbReference>
<evidence type="ECO:0000256" key="7">
    <source>
        <dbReference type="SAM" id="SignalP"/>
    </source>
</evidence>
<dbReference type="PANTHER" id="PTHR43620:SF7">
    <property type="entry name" value="GLYCEROPHOSPHODIESTER PHOSPHODIESTERASE GDPD5-RELATED"/>
    <property type="match status" value="1"/>
</dbReference>
<evidence type="ECO:0000256" key="2">
    <source>
        <dbReference type="ARBA" id="ARBA00012247"/>
    </source>
</evidence>
<evidence type="ECO:0000256" key="4">
    <source>
        <dbReference type="ARBA" id="ARBA00022798"/>
    </source>
</evidence>
<dbReference type="Gene3D" id="3.20.20.190">
    <property type="entry name" value="Phosphatidylinositol (PI) phosphodiesterase"/>
    <property type="match status" value="1"/>
</dbReference>
<keyword evidence="10" id="KW-1185">Reference proteome</keyword>
<dbReference type="PROSITE" id="PS51704">
    <property type="entry name" value="GP_PDE"/>
    <property type="match status" value="1"/>
</dbReference>
<dbReference type="EMBL" id="CP089984">
    <property type="protein sequence ID" value="WXB13742.1"/>
    <property type="molecule type" value="Genomic_DNA"/>
</dbReference>
<evidence type="ECO:0000256" key="5">
    <source>
        <dbReference type="ARBA" id="ARBA00022801"/>
    </source>
</evidence>
<comment type="similarity">
    <text evidence="1">Belongs to the glycerophosphoryl diester phosphodiesterase family.</text>
</comment>
<dbReference type="Pfam" id="PF03009">
    <property type="entry name" value="GDPD"/>
    <property type="match status" value="1"/>
</dbReference>
<dbReference type="RefSeq" id="WP_394823357.1">
    <property type="nucleotide sequence ID" value="NZ_CP089984.1"/>
</dbReference>
<sequence>MRFSRRISLLASGLALSMLPVTFAHCSSDGSVVPTADASTPKDSSVNASGLPLVIGHRGASGYRPEHTLAAYRLAIDMGADFIEPDVVSTKDHVLICRHENEIGGTTDVAIKFPERKKIKVLDGKETNGWWTEDFTLAEIKTLRAKERVPDLRPLNTAFDGQEEVPTLKEVIELAKSRGVGIYPETKHPTYFKEAGLALEEEVVKLLDEAGWREPTDPVFLQSFEPGSLQKLKTLTHLRLVQLIDENGKPFDSDKSANGRSWEDLTKPEGLAFIATYAQGIGPSKKWIIPRDAANKLTAPTTLVADAHKAGLIVHAWTFRNENNWLPEDYRGGNPDASTYLQERGDAPGEYRRFFETGLDGVFSDCADTAVATRKKVFGR</sequence>
<evidence type="ECO:0000256" key="6">
    <source>
        <dbReference type="ARBA" id="ARBA00047512"/>
    </source>
</evidence>
<keyword evidence="3 7" id="KW-0732">Signal</keyword>
<dbReference type="PANTHER" id="PTHR43620">
    <property type="entry name" value="GLYCEROPHOSPHORYL DIESTER PHOSPHODIESTERASE"/>
    <property type="match status" value="1"/>
</dbReference>
<organism evidence="9 10">
    <name type="scientific">Pendulispora albinea</name>
    <dbReference type="NCBI Taxonomy" id="2741071"/>
    <lineage>
        <taxon>Bacteria</taxon>
        <taxon>Pseudomonadati</taxon>
        <taxon>Myxococcota</taxon>
        <taxon>Myxococcia</taxon>
        <taxon>Myxococcales</taxon>
        <taxon>Sorangiineae</taxon>
        <taxon>Pendulisporaceae</taxon>
        <taxon>Pendulispora</taxon>
    </lineage>
</organism>
<proteinExistence type="inferred from homology"/>
<keyword evidence="4" id="KW-0319">Glycerol metabolism</keyword>
<dbReference type="InterPro" id="IPR030395">
    <property type="entry name" value="GP_PDE_dom"/>
</dbReference>
<evidence type="ECO:0000259" key="8">
    <source>
        <dbReference type="PROSITE" id="PS51704"/>
    </source>
</evidence>
<name>A0ABZ2LSJ5_9BACT</name>
<dbReference type="EC" id="3.1.4.46" evidence="2"/>
<feature type="chain" id="PRO_5046567543" description="glycerophosphodiester phosphodiesterase" evidence="7">
    <location>
        <begin position="27"/>
        <end position="380"/>
    </location>
</feature>
<protein>
    <recommendedName>
        <fullName evidence="2">glycerophosphodiester phosphodiesterase</fullName>
        <ecNumber evidence="2">3.1.4.46</ecNumber>
    </recommendedName>
</protein>